<name>A0A1I0M4B8_9BACT</name>
<dbReference type="EMBL" id="FOIQ01000001">
    <property type="protein sequence ID" value="SEV83325.1"/>
    <property type="molecule type" value="Genomic_DNA"/>
</dbReference>
<sequence length="162" mass="18683">MIAALMVLATGHVYAQKTCITDVFKLMPDSIMPYLSVNNRLDFIDFLESGMKAEVRNQLGGISEMTALTEDSLSIKMNDALKVDMLLMRLDEPVDTINQIVVVIETFMTDSIYGESSVRIYTPEWQCITKRHIPLNQEQRQRVERIRLQNILKWNEDKLNKS</sequence>
<protein>
    <submittedName>
        <fullName evidence="1">Uncharacterized protein</fullName>
    </submittedName>
</protein>
<reference evidence="1 2" key="1">
    <citation type="submission" date="2016-10" db="EMBL/GenBank/DDBJ databases">
        <authorList>
            <person name="de Groot N.N."/>
        </authorList>
    </citation>
    <scope>NUCLEOTIDE SEQUENCE [LARGE SCALE GENOMIC DNA]</scope>
    <source>
        <strain evidence="1 2">TC2-24</strain>
    </source>
</reference>
<dbReference type="Pfam" id="PF11644">
    <property type="entry name" value="DUF3256"/>
    <property type="match status" value="1"/>
</dbReference>
<gene>
    <name evidence="1" type="ORF">SAMN04487850_0325</name>
</gene>
<keyword evidence="2" id="KW-1185">Reference proteome</keyword>
<evidence type="ECO:0000313" key="1">
    <source>
        <dbReference type="EMBL" id="SEV83325.1"/>
    </source>
</evidence>
<organism evidence="1 2">
    <name type="scientific">Prevotella aff. ruminicola Tc2-24</name>
    <dbReference type="NCBI Taxonomy" id="81582"/>
    <lineage>
        <taxon>Bacteria</taxon>
        <taxon>Pseudomonadati</taxon>
        <taxon>Bacteroidota</taxon>
        <taxon>Bacteroidia</taxon>
        <taxon>Bacteroidales</taxon>
        <taxon>Prevotellaceae</taxon>
        <taxon>Prevotella</taxon>
    </lineage>
</organism>
<evidence type="ECO:0000313" key="2">
    <source>
        <dbReference type="Proteomes" id="UP000199373"/>
    </source>
</evidence>
<dbReference type="AlphaFoldDB" id="A0A1I0M4B8"/>
<accession>A0A1I0M4B8</accession>
<dbReference type="SUPFAM" id="SSF160925">
    <property type="entry name" value="PG1388-like"/>
    <property type="match status" value="1"/>
</dbReference>
<dbReference type="InterPro" id="IPR021670">
    <property type="entry name" value="DUF3256"/>
</dbReference>
<dbReference type="Proteomes" id="UP000199373">
    <property type="component" value="Unassembled WGS sequence"/>
</dbReference>
<proteinExistence type="predicted"/>